<evidence type="ECO:0008006" key="3">
    <source>
        <dbReference type="Google" id="ProtNLM"/>
    </source>
</evidence>
<accession>A0A0R1V2N1</accession>
<evidence type="ECO:0000313" key="1">
    <source>
        <dbReference type="EMBL" id="KRL98042.1"/>
    </source>
</evidence>
<evidence type="ECO:0000313" key="2">
    <source>
        <dbReference type="Proteomes" id="UP000051166"/>
    </source>
</evidence>
<reference evidence="1 2" key="1">
    <citation type="journal article" date="2015" name="Genome Announc.">
        <title>Expanding the biotechnology potential of lactobacilli through comparative genomics of 213 strains and associated genera.</title>
        <authorList>
            <person name="Sun Z."/>
            <person name="Harris H.M."/>
            <person name="McCann A."/>
            <person name="Guo C."/>
            <person name="Argimon S."/>
            <person name="Zhang W."/>
            <person name="Yang X."/>
            <person name="Jeffery I.B."/>
            <person name="Cooney J.C."/>
            <person name="Kagawa T.F."/>
            <person name="Liu W."/>
            <person name="Song Y."/>
            <person name="Salvetti E."/>
            <person name="Wrobel A."/>
            <person name="Rasinkangas P."/>
            <person name="Parkhill J."/>
            <person name="Rea M.C."/>
            <person name="O'Sullivan O."/>
            <person name="Ritari J."/>
            <person name="Douillard F.P."/>
            <person name="Paul Ross R."/>
            <person name="Yang R."/>
            <person name="Briner A.E."/>
            <person name="Felis G.E."/>
            <person name="de Vos W.M."/>
            <person name="Barrangou R."/>
            <person name="Klaenhammer T.R."/>
            <person name="Caufield P.W."/>
            <person name="Cui Y."/>
            <person name="Zhang H."/>
            <person name="O'Toole P.W."/>
        </authorList>
    </citation>
    <scope>NUCLEOTIDE SEQUENCE [LARGE SCALE GENOMIC DNA]</scope>
    <source>
        <strain evidence="1 2">DSM 16230</strain>
    </source>
</reference>
<proteinExistence type="predicted"/>
<sequence length="88" mass="10139">MKYQKKPVVIEAVQYDGTPESQLKIAIFMRSVSTDELRKNEREKDGELVIHTLEGDMKASIGDFIIKGVHGEFYPCKPDIFEETYDKI</sequence>
<dbReference type="PATRIC" id="fig|1423801.4.peg.1016"/>
<protein>
    <recommendedName>
        <fullName evidence="3">Phage protein</fullName>
    </recommendedName>
</protein>
<dbReference type="OrthoDB" id="121684at2"/>
<dbReference type="AlphaFoldDB" id="A0A0R1V2N1"/>
<gene>
    <name evidence="1" type="ORF">FD50_GL001001</name>
</gene>
<dbReference type="Proteomes" id="UP000051166">
    <property type="component" value="Unassembled WGS sequence"/>
</dbReference>
<organism evidence="1 2">
    <name type="scientific">Liquorilactobacillus satsumensis DSM 16230 = JCM 12392</name>
    <dbReference type="NCBI Taxonomy" id="1423801"/>
    <lineage>
        <taxon>Bacteria</taxon>
        <taxon>Bacillati</taxon>
        <taxon>Bacillota</taxon>
        <taxon>Bacilli</taxon>
        <taxon>Lactobacillales</taxon>
        <taxon>Lactobacillaceae</taxon>
        <taxon>Liquorilactobacillus</taxon>
    </lineage>
</organism>
<dbReference type="EMBL" id="AZFQ01000044">
    <property type="protein sequence ID" value="KRL98042.1"/>
    <property type="molecule type" value="Genomic_DNA"/>
</dbReference>
<keyword evidence="2" id="KW-1185">Reference proteome</keyword>
<comment type="caution">
    <text evidence="1">The sequence shown here is derived from an EMBL/GenBank/DDBJ whole genome shotgun (WGS) entry which is preliminary data.</text>
</comment>
<dbReference type="STRING" id="1423801.FD50_GL001001"/>
<name>A0A0R1V2N1_9LACO</name>